<proteinExistence type="predicted"/>
<evidence type="ECO:0000256" key="2">
    <source>
        <dbReference type="SAM" id="SignalP"/>
    </source>
</evidence>
<feature type="region of interest" description="Disordered" evidence="1">
    <location>
        <begin position="168"/>
        <end position="203"/>
    </location>
</feature>
<organism evidence="3 4">
    <name type="scientific">Acaryochloris marina (strain MBIC 11017)</name>
    <dbReference type="NCBI Taxonomy" id="329726"/>
    <lineage>
        <taxon>Bacteria</taxon>
        <taxon>Bacillati</taxon>
        <taxon>Cyanobacteriota</taxon>
        <taxon>Cyanophyceae</taxon>
        <taxon>Acaryochloridales</taxon>
        <taxon>Acaryochloridaceae</taxon>
        <taxon>Acaryochloris</taxon>
    </lineage>
</organism>
<feature type="signal peptide" evidence="2">
    <location>
        <begin position="1"/>
        <end position="29"/>
    </location>
</feature>
<evidence type="ECO:0008006" key="5">
    <source>
        <dbReference type="Google" id="ProtNLM"/>
    </source>
</evidence>
<name>B0C866_ACAM1</name>
<keyword evidence="2" id="KW-0732">Signal</keyword>
<dbReference type="OrthoDB" id="490444at2"/>
<dbReference type="HOGENOM" id="CLU_101369_1_1_3"/>
<evidence type="ECO:0000313" key="3">
    <source>
        <dbReference type="EMBL" id="ABW28886.1"/>
    </source>
</evidence>
<dbReference type="KEGG" id="amr:AM1_3901"/>
<dbReference type="EMBL" id="CP000828">
    <property type="protein sequence ID" value="ABW28886.1"/>
    <property type="molecule type" value="Genomic_DNA"/>
</dbReference>
<evidence type="ECO:0000313" key="4">
    <source>
        <dbReference type="Proteomes" id="UP000000268"/>
    </source>
</evidence>
<gene>
    <name evidence="3" type="ordered locus">AM1_3901</name>
</gene>
<keyword evidence="4" id="KW-1185">Reference proteome</keyword>
<dbReference type="Pfam" id="PF14218">
    <property type="entry name" value="COP23"/>
    <property type="match status" value="1"/>
</dbReference>
<dbReference type="STRING" id="329726.AM1_3901"/>
<reference evidence="3 4" key="1">
    <citation type="journal article" date="2008" name="Proc. Natl. Acad. Sci. U.S.A.">
        <title>Niche adaptation and genome expansion in the chlorophyll d-producing cyanobacterium Acaryochloris marina.</title>
        <authorList>
            <person name="Swingley W.D."/>
            <person name="Chen M."/>
            <person name="Cheung P.C."/>
            <person name="Conrad A.L."/>
            <person name="Dejesa L.C."/>
            <person name="Hao J."/>
            <person name="Honchak B.M."/>
            <person name="Karbach L.E."/>
            <person name="Kurdoglu A."/>
            <person name="Lahiri S."/>
            <person name="Mastrian S.D."/>
            <person name="Miyashita H."/>
            <person name="Page L."/>
            <person name="Ramakrishna P."/>
            <person name="Satoh S."/>
            <person name="Sattley W.M."/>
            <person name="Shimada Y."/>
            <person name="Taylor H.L."/>
            <person name="Tomo T."/>
            <person name="Tsuchiya T."/>
            <person name="Wang Z.T."/>
            <person name="Raymond J."/>
            <person name="Mimuro M."/>
            <person name="Blankenship R.E."/>
            <person name="Touchman J.W."/>
        </authorList>
    </citation>
    <scope>NUCLEOTIDE SEQUENCE [LARGE SCALE GENOMIC DNA]</scope>
    <source>
        <strain evidence="4">MBIC 11017</strain>
    </source>
</reference>
<dbReference type="Proteomes" id="UP000000268">
    <property type="component" value="Chromosome"/>
</dbReference>
<protein>
    <recommendedName>
        <fullName evidence="5">Circadian oscillating protein COP23</fullName>
    </recommendedName>
</protein>
<evidence type="ECO:0000256" key="1">
    <source>
        <dbReference type="SAM" id="MobiDB-lite"/>
    </source>
</evidence>
<feature type="chain" id="PRO_5002748330" description="Circadian oscillating protein COP23" evidence="2">
    <location>
        <begin position="30"/>
        <end position="203"/>
    </location>
</feature>
<feature type="compositionally biased region" description="Polar residues" evidence="1">
    <location>
        <begin position="168"/>
        <end position="188"/>
    </location>
</feature>
<sequence length="203" mass="22503">MKRYPIISLLTVPVVVGAALGVSHSPAQASEPRFSCGQSQNTPTTLAKTKQGFVAVIRWTSEHFADSGWTPEARCQKVSGLFEQYYRDGSLNYLTTKWDSKTRQNIVCVAPAPKKGCTGVLFTLKPGSNPGRTLQRLMDLRVRASNDPLNETNRRVYIKMDEFLNSRPTIDATPTASSNNRKPSQPQPVENLAPSQPKPDDIW</sequence>
<dbReference type="eggNOG" id="COG2335">
    <property type="taxonomic scope" value="Bacteria"/>
</dbReference>
<accession>B0C866</accession>
<dbReference type="InterPro" id="IPR025478">
    <property type="entry name" value="COP23"/>
</dbReference>
<dbReference type="AlphaFoldDB" id="B0C866"/>